<dbReference type="Proteomes" id="UP000326837">
    <property type="component" value="Chromosome"/>
</dbReference>
<dbReference type="EMBL" id="AP021861">
    <property type="protein sequence ID" value="BBO31714.1"/>
    <property type="molecule type" value="Genomic_DNA"/>
</dbReference>
<proteinExistence type="predicted"/>
<dbReference type="KEGG" id="lpav:PLANPX_1326"/>
<protein>
    <submittedName>
        <fullName evidence="1">Uncharacterized protein</fullName>
    </submittedName>
</protein>
<keyword evidence="2" id="KW-1185">Reference proteome</keyword>
<evidence type="ECO:0000313" key="2">
    <source>
        <dbReference type="Proteomes" id="UP000326837"/>
    </source>
</evidence>
<dbReference type="AlphaFoldDB" id="A0A5K7X4V2"/>
<sequence>MHVLVAGMPRSGEECVTTRSVGRAVASNRSNLYWRFCSLRFILPPEPPDVLAALVNDWLRGDPVFIA</sequence>
<reference evidence="2" key="1">
    <citation type="submission" date="2019-10" db="EMBL/GenBank/DDBJ databases">
        <title>Lacipirellula parvula gen. nov., sp. nov., representing a lineage of planctomycetes widespread in freshwater anoxic habitats, and description of the family Lacipirellulaceae.</title>
        <authorList>
            <person name="Dedysh S.N."/>
            <person name="Kulichevskaya I.S."/>
            <person name="Beletsky A.V."/>
            <person name="Rakitin A.L."/>
            <person name="Mardanov A.V."/>
            <person name="Ivanova A.A."/>
            <person name="Saltykova V.X."/>
            <person name="Rijpstra W.I.C."/>
            <person name="Sinninghe Damste J.S."/>
            <person name="Ravin N.V."/>
        </authorList>
    </citation>
    <scope>NUCLEOTIDE SEQUENCE [LARGE SCALE GENOMIC DNA]</scope>
    <source>
        <strain evidence="2">PX69</strain>
    </source>
</reference>
<organism evidence="1 2">
    <name type="scientific">Lacipirellula parvula</name>
    <dbReference type="NCBI Taxonomy" id="2650471"/>
    <lineage>
        <taxon>Bacteria</taxon>
        <taxon>Pseudomonadati</taxon>
        <taxon>Planctomycetota</taxon>
        <taxon>Planctomycetia</taxon>
        <taxon>Pirellulales</taxon>
        <taxon>Lacipirellulaceae</taxon>
        <taxon>Lacipirellula</taxon>
    </lineage>
</organism>
<evidence type="ECO:0000313" key="1">
    <source>
        <dbReference type="EMBL" id="BBO31714.1"/>
    </source>
</evidence>
<name>A0A5K7X4V2_9BACT</name>
<accession>A0A5K7X4V2</accession>
<gene>
    <name evidence="1" type="ORF">PLANPX_1326</name>
</gene>